<evidence type="ECO:0000259" key="4">
    <source>
        <dbReference type="Pfam" id="PF19886"/>
    </source>
</evidence>
<feature type="domain" description="Endonuclease YhcR N-terminal" evidence="4">
    <location>
        <begin position="45"/>
        <end position="147"/>
    </location>
</feature>
<feature type="region of interest" description="Disordered" evidence="3">
    <location>
        <begin position="271"/>
        <end position="299"/>
    </location>
</feature>
<gene>
    <name evidence="5" type="ORF">LCY76_03350</name>
</gene>
<dbReference type="SUPFAM" id="SSF54060">
    <property type="entry name" value="His-Me finger endonucleases"/>
    <property type="match status" value="1"/>
</dbReference>
<dbReference type="Pfam" id="PF19886">
    <property type="entry name" value="DUF6359"/>
    <property type="match status" value="1"/>
</dbReference>
<feature type="region of interest" description="Disordered" evidence="3">
    <location>
        <begin position="147"/>
        <end position="169"/>
    </location>
</feature>
<comment type="caution">
    <text evidence="5">The sequence shown here is derived from an EMBL/GenBank/DDBJ whole genome shotgun (WGS) entry which is preliminary data.</text>
</comment>
<keyword evidence="6" id="KW-1185">Reference proteome</keyword>
<dbReference type="EMBL" id="JAIWJX010000002">
    <property type="protein sequence ID" value="MCK6255658.1"/>
    <property type="molecule type" value="Genomic_DNA"/>
</dbReference>
<dbReference type="Proteomes" id="UP001139011">
    <property type="component" value="Unassembled WGS sequence"/>
</dbReference>
<proteinExistence type="predicted"/>
<keyword evidence="1" id="KW-0540">Nuclease</keyword>
<dbReference type="InterPro" id="IPR045939">
    <property type="entry name" value="YhcR_N"/>
</dbReference>
<dbReference type="PANTHER" id="PTHR33607">
    <property type="entry name" value="ENDONUCLEASE-1"/>
    <property type="match status" value="1"/>
</dbReference>
<keyword evidence="2" id="KW-0378">Hydrolase</keyword>
<dbReference type="InterPro" id="IPR044925">
    <property type="entry name" value="His-Me_finger_sf"/>
</dbReference>
<protein>
    <submittedName>
        <fullName evidence="5">Endonuclease</fullName>
    </submittedName>
</protein>
<keyword evidence="5" id="KW-0255">Endonuclease</keyword>
<evidence type="ECO:0000313" key="6">
    <source>
        <dbReference type="Proteomes" id="UP001139011"/>
    </source>
</evidence>
<evidence type="ECO:0000313" key="5">
    <source>
        <dbReference type="EMBL" id="MCK6255658.1"/>
    </source>
</evidence>
<dbReference type="GO" id="GO:0004519">
    <property type="term" value="F:endonuclease activity"/>
    <property type="evidence" value="ECO:0007669"/>
    <property type="project" value="UniProtKB-KW"/>
</dbReference>
<name>A0A9X2BFN0_9BACL</name>
<sequence length="391" mass="42493">MMKGKPVKSFKLVFLFSLVLTMVIGSFAFLPSLKASGDGSVSSPYTVSQAISNQNSSLKTIQGYITGQPTAAATVITSHYPNDYAVALADTAGETDTSKMVYVQIPTDYRSQYGLKSHPALKGTLVKVTGNLTSYFSHAGIKNVTNMTNGGGGGTPSDPPASDTGSYYDSAQGKTGAALKSALHNIIDDHTELSYDAVWDALRHTDEDPNNKNDVILLYTGRSQSKTANGSGVNDWNREHVWAKSHGDFGTAMGPGTDLHHLRPADVSVNSARGNLDFDNGGTENSEAKGNYSDSDSWEPRDAVKGDVARMIFYMAVRYEGDRGEPDLEMNNSVSNGSAPFIGKLPVLMQWSQQDPVDSFERHRNDVIYNDYQHNRNPFIDHPEYAAAIWQ</sequence>
<dbReference type="InterPro" id="IPR007346">
    <property type="entry name" value="Endonuclease-I"/>
</dbReference>
<organism evidence="5 6">
    <name type="scientific">Fictibacillus marinisediminis</name>
    <dbReference type="NCBI Taxonomy" id="2878389"/>
    <lineage>
        <taxon>Bacteria</taxon>
        <taxon>Bacillati</taxon>
        <taxon>Bacillota</taxon>
        <taxon>Bacilli</taxon>
        <taxon>Bacillales</taxon>
        <taxon>Fictibacillaceae</taxon>
        <taxon>Fictibacillus</taxon>
    </lineage>
</organism>
<dbReference type="PANTHER" id="PTHR33607:SF2">
    <property type="entry name" value="ENDONUCLEASE-1"/>
    <property type="match status" value="1"/>
</dbReference>
<reference evidence="5" key="1">
    <citation type="submission" date="2021-09" db="EMBL/GenBank/DDBJ databases">
        <title>Genome analysis of Fictibacillus sp. KIGAM418 isolated from marine sediment.</title>
        <authorList>
            <person name="Seo M.-J."/>
            <person name="Cho E.-S."/>
            <person name="Hwang C.Y."/>
        </authorList>
    </citation>
    <scope>NUCLEOTIDE SEQUENCE</scope>
    <source>
        <strain evidence="5">KIGAM418</strain>
    </source>
</reference>
<dbReference type="AlphaFoldDB" id="A0A9X2BFN0"/>
<evidence type="ECO:0000256" key="1">
    <source>
        <dbReference type="ARBA" id="ARBA00022722"/>
    </source>
</evidence>
<dbReference type="Pfam" id="PF04231">
    <property type="entry name" value="Endonuclease_1"/>
    <property type="match status" value="1"/>
</dbReference>
<accession>A0A9X2BFN0</accession>
<evidence type="ECO:0000256" key="3">
    <source>
        <dbReference type="SAM" id="MobiDB-lite"/>
    </source>
</evidence>
<dbReference type="GO" id="GO:0016787">
    <property type="term" value="F:hydrolase activity"/>
    <property type="evidence" value="ECO:0007669"/>
    <property type="project" value="UniProtKB-KW"/>
</dbReference>
<evidence type="ECO:0000256" key="2">
    <source>
        <dbReference type="ARBA" id="ARBA00022801"/>
    </source>
</evidence>